<protein>
    <submittedName>
        <fullName evidence="1">Uncharacterized protein</fullName>
    </submittedName>
</protein>
<reference evidence="1 2" key="1">
    <citation type="submission" date="2021-06" db="EMBL/GenBank/DDBJ databases">
        <authorList>
            <person name="Palmer J.M."/>
        </authorList>
    </citation>
    <scope>NUCLEOTIDE SEQUENCE [LARGE SCALE GENOMIC DNA]</scope>
    <source>
        <strain evidence="1 2">AS_MEX2019</strain>
        <tissue evidence="1">Muscle</tissue>
    </source>
</reference>
<name>A0ABV0XG49_9TELE</name>
<gene>
    <name evidence="1" type="ORF">AMECASPLE_019752</name>
</gene>
<dbReference type="Proteomes" id="UP001469553">
    <property type="component" value="Unassembled WGS sequence"/>
</dbReference>
<evidence type="ECO:0000313" key="1">
    <source>
        <dbReference type="EMBL" id="MEQ2280433.1"/>
    </source>
</evidence>
<sequence length="108" mass="12544">MANTQQVFGFMNRLMHFLVQSEFVFKQPSLSCCSHVEIPRPKRHITIDQQYIAIARLQTAALQAEVNSEIRGSQKVISRLQHTETERVTERRRSGLLWSHPKLMQPSL</sequence>
<dbReference type="EMBL" id="JAHRIP010001612">
    <property type="protein sequence ID" value="MEQ2280433.1"/>
    <property type="molecule type" value="Genomic_DNA"/>
</dbReference>
<proteinExistence type="predicted"/>
<organism evidence="1 2">
    <name type="scientific">Ameca splendens</name>
    <dbReference type="NCBI Taxonomy" id="208324"/>
    <lineage>
        <taxon>Eukaryota</taxon>
        <taxon>Metazoa</taxon>
        <taxon>Chordata</taxon>
        <taxon>Craniata</taxon>
        <taxon>Vertebrata</taxon>
        <taxon>Euteleostomi</taxon>
        <taxon>Actinopterygii</taxon>
        <taxon>Neopterygii</taxon>
        <taxon>Teleostei</taxon>
        <taxon>Neoteleostei</taxon>
        <taxon>Acanthomorphata</taxon>
        <taxon>Ovalentaria</taxon>
        <taxon>Atherinomorphae</taxon>
        <taxon>Cyprinodontiformes</taxon>
        <taxon>Goodeidae</taxon>
        <taxon>Ameca</taxon>
    </lineage>
</organism>
<comment type="caution">
    <text evidence="1">The sequence shown here is derived from an EMBL/GenBank/DDBJ whole genome shotgun (WGS) entry which is preliminary data.</text>
</comment>
<evidence type="ECO:0000313" key="2">
    <source>
        <dbReference type="Proteomes" id="UP001469553"/>
    </source>
</evidence>
<accession>A0ABV0XG49</accession>
<keyword evidence="2" id="KW-1185">Reference proteome</keyword>